<dbReference type="Proteomes" id="UP001314796">
    <property type="component" value="Unassembled WGS sequence"/>
</dbReference>
<dbReference type="EMBL" id="JAFBEE010000001">
    <property type="protein sequence ID" value="MBM7613752.1"/>
    <property type="molecule type" value="Genomic_DNA"/>
</dbReference>
<sequence length="32" mass="3681">MNEEKVIQVKGNYNWSIVGETLIRQKNGTTET</sequence>
<reference evidence="1 2" key="1">
    <citation type="submission" date="2021-01" db="EMBL/GenBank/DDBJ databases">
        <title>Genomic Encyclopedia of Type Strains, Phase IV (KMG-IV): sequencing the most valuable type-strain genomes for metagenomic binning, comparative biology and taxonomic classification.</title>
        <authorList>
            <person name="Goeker M."/>
        </authorList>
    </citation>
    <scope>NUCLEOTIDE SEQUENCE [LARGE SCALE GENOMIC DNA]</scope>
    <source>
        <strain evidence="1 2">DSM 25890</strain>
    </source>
</reference>
<name>A0ABS2NLG9_9FIRM</name>
<protein>
    <submittedName>
        <fullName evidence="1">Uncharacterized protein</fullName>
    </submittedName>
</protein>
<proteinExistence type="predicted"/>
<comment type="caution">
    <text evidence="1">The sequence shown here is derived from an EMBL/GenBank/DDBJ whole genome shotgun (WGS) entry which is preliminary data.</text>
</comment>
<organism evidence="1 2">
    <name type="scientific">Alkaliphilus hydrothermalis</name>
    <dbReference type="NCBI Taxonomy" id="1482730"/>
    <lineage>
        <taxon>Bacteria</taxon>
        <taxon>Bacillati</taxon>
        <taxon>Bacillota</taxon>
        <taxon>Clostridia</taxon>
        <taxon>Peptostreptococcales</taxon>
        <taxon>Natronincolaceae</taxon>
        <taxon>Alkaliphilus</taxon>
    </lineage>
</organism>
<keyword evidence="2" id="KW-1185">Reference proteome</keyword>
<accession>A0ABS2NLG9</accession>
<gene>
    <name evidence="1" type="ORF">JOC73_000260</name>
</gene>
<evidence type="ECO:0000313" key="2">
    <source>
        <dbReference type="Proteomes" id="UP001314796"/>
    </source>
</evidence>
<evidence type="ECO:0000313" key="1">
    <source>
        <dbReference type="EMBL" id="MBM7613752.1"/>
    </source>
</evidence>